<feature type="transmembrane region" description="Helical" evidence="1">
    <location>
        <begin position="21"/>
        <end position="40"/>
    </location>
</feature>
<reference evidence="2 3" key="1">
    <citation type="journal article" date="2018" name="Front. Plant Sci.">
        <title>Red Clover (Trifolium pratense) and Zigzag Clover (T. medium) - A Picture of Genomic Similarities and Differences.</title>
        <authorList>
            <person name="Dluhosova J."/>
            <person name="Istvanek J."/>
            <person name="Nedelnik J."/>
            <person name="Repkova J."/>
        </authorList>
    </citation>
    <scope>NUCLEOTIDE SEQUENCE [LARGE SCALE GENOMIC DNA]</scope>
    <source>
        <strain evidence="3">cv. 10/8</strain>
        <tissue evidence="2">Leaf</tissue>
    </source>
</reference>
<keyword evidence="1" id="KW-0472">Membrane</keyword>
<feature type="non-terminal residue" evidence="2">
    <location>
        <position position="1"/>
    </location>
</feature>
<evidence type="ECO:0000256" key="1">
    <source>
        <dbReference type="SAM" id="Phobius"/>
    </source>
</evidence>
<name>A0A392SW15_9FABA</name>
<dbReference type="Proteomes" id="UP000265520">
    <property type="component" value="Unassembled WGS sequence"/>
</dbReference>
<comment type="caution">
    <text evidence="2">The sequence shown here is derived from an EMBL/GenBank/DDBJ whole genome shotgun (WGS) entry which is preliminary data.</text>
</comment>
<organism evidence="2 3">
    <name type="scientific">Trifolium medium</name>
    <dbReference type="NCBI Taxonomy" id="97028"/>
    <lineage>
        <taxon>Eukaryota</taxon>
        <taxon>Viridiplantae</taxon>
        <taxon>Streptophyta</taxon>
        <taxon>Embryophyta</taxon>
        <taxon>Tracheophyta</taxon>
        <taxon>Spermatophyta</taxon>
        <taxon>Magnoliopsida</taxon>
        <taxon>eudicotyledons</taxon>
        <taxon>Gunneridae</taxon>
        <taxon>Pentapetalae</taxon>
        <taxon>rosids</taxon>
        <taxon>fabids</taxon>
        <taxon>Fabales</taxon>
        <taxon>Fabaceae</taxon>
        <taxon>Papilionoideae</taxon>
        <taxon>50 kb inversion clade</taxon>
        <taxon>NPAAA clade</taxon>
        <taxon>Hologalegina</taxon>
        <taxon>IRL clade</taxon>
        <taxon>Trifolieae</taxon>
        <taxon>Trifolium</taxon>
    </lineage>
</organism>
<evidence type="ECO:0000313" key="3">
    <source>
        <dbReference type="Proteomes" id="UP000265520"/>
    </source>
</evidence>
<keyword evidence="1" id="KW-1133">Transmembrane helix</keyword>
<evidence type="ECO:0000313" key="2">
    <source>
        <dbReference type="EMBL" id="MCI52424.1"/>
    </source>
</evidence>
<sequence length="42" mass="4805">FYFESLLVSKSGEICRFLCNWLTSFASVLTVSVVTVWRWAAS</sequence>
<dbReference type="AlphaFoldDB" id="A0A392SW15"/>
<dbReference type="EMBL" id="LXQA010447009">
    <property type="protein sequence ID" value="MCI52424.1"/>
    <property type="molecule type" value="Genomic_DNA"/>
</dbReference>
<proteinExistence type="predicted"/>
<keyword evidence="3" id="KW-1185">Reference proteome</keyword>
<keyword evidence="1" id="KW-0812">Transmembrane</keyword>
<accession>A0A392SW15</accession>
<protein>
    <submittedName>
        <fullName evidence="2">Uncharacterized protein</fullName>
    </submittedName>
</protein>